<evidence type="ECO:0000313" key="1">
    <source>
        <dbReference type="EMBL" id="PQJ10866.1"/>
    </source>
</evidence>
<dbReference type="Proteomes" id="UP000239872">
    <property type="component" value="Unassembled WGS sequence"/>
</dbReference>
<dbReference type="Pfam" id="PF10604">
    <property type="entry name" value="Polyketide_cyc2"/>
    <property type="match status" value="1"/>
</dbReference>
<organism evidence="1 2">
    <name type="scientific">Flavipsychrobacter stenotrophus</name>
    <dbReference type="NCBI Taxonomy" id="2077091"/>
    <lineage>
        <taxon>Bacteria</taxon>
        <taxon>Pseudomonadati</taxon>
        <taxon>Bacteroidota</taxon>
        <taxon>Chitinophagia</taxon>
        <taxon>Chitinophagales</taxon>
        <taxon>Chitinophagaceae</taxon>
        <taxon>Flavipsychrobacter</taxon>
    </lineage>
</organism>
<dbReference type="EMBL" id="PPSL01000003">
    <property type="protein sequence ID" value="PQJ10866.1"/>
    <property type="molecule type" value="Genomic_DNA"/>
</dbReference>
<sequence length="65" mass="7223">MNNKSNAYGQVIKNSKQLYTEITIKAAPEKVWTVLTDFAAYPSWNPFVKSIIGTPVVGKPIEVLL</sequence>
<dbReference type="Gene3D" id="3.30.530.20">
    <property type="match status" value="1"/>
</dbReference>
<evidence type="ECO:0000313" key="2">
    <source>
        <dbReference type="Proteomes" id="UP000239872"/>
    </source>
</evidence>
<reference evidence="1 2" key="1">
    <citation type="submission" date="2018-01" db="EMBL/GenBank/DDBJ databases">
        <title>A novel member of the phylum Bacteroidetes isolated from glacier ice.</title>
        <authorList>
            <person name="Liu Q."/>
            <person name="Xin Y.-H."/>
        </authorList>
    </citation>
    <scope>NUCLEOTIDE SEQUENCE [LARGE SCALE GENOMIC DNA]</scope>
    <source>
        <strain evidence="1 2">RB1R16</strain>
    </source>
</reference>
<protein>
    <recommendedName>
        <fullName evidence="3">SRPBCC domain-containing protein</fullName>
    </recommendedName>
</protein>
<comment type="caution">
    <text evidence="1">The sequence shown here is derived from an EMBL/GenBank/DDBJ whole genome shotgun (WGS) entry which is preliminary data.</text>
</comment>
<dbReference type="OrthoDB" id="191189at2"/>
<name>A0A2S7SWG6_9BACT</name>
<evidence type="ECO:0008006" key="3">
    <source>
        <dbReference type="Google" id="ProtNLM"/>
    </source>
</evidence>
<dbReference type="InterPro" id="IPR023393">
    <property type="entry name" value="START-like_dom_sf"/>
</dbReference>
<dbReference type="RefSeq" id="WP_105039593.1">
    <property type="nucleotide sequence ID" value="NZ_PPSL01000003.1"/>
</dbReference>
<dbReference type="InterPro" id="IPR019587">
    <property type="entry name" value="Polyketide_cyclase/dehydratase"/>
</dbReference>
<proteinExistence type="predicted"/>
<accession>A0A2S7SWG6</accession>
<keyword evidence="2" id="KW-1185">Reference proteome</keyword>
<gene>
    <name evidence="1" type="ORF">CJD36_012915</name>
</gene>
<dbReference type="AlphaFoldDB" id="A0A2S7SWG6"/>
<dbReference type="SUPFAM" id="SSF55961">
    <property type="entry name" value="Bet v1-like"/>
    <property type="match status" value="1"/>
</dbReference>